<dbReference type="STRING" id="260084.SAMN02927928_0285"/>
<dbReference type="Pfam" id="PF09917">
    <property type="entry name" value="DUF2147"/>
    <property type="match status" value="1"/>
</dbReference>
<dbReference type="PANTHER" id="PTHR36919:SF2">
    <property type="entry name" value="BLL6627 PROTEIN"/>
    <property type="match status" value="1"/>
</dbReference>
<proteinExistence type="predicted"/>
<feature type="domain" description="DUF2147" evidence="2">
    <location>
        <begin position="26"/>
        <end position="126"/>
    </location>
</feature>
<accession>A0A1G4PDR0</accession>
<evidence type="ECO:0000256" key="1">
    <source>
        <dbReference type="SAM" id="SignalP"/>
    </source>
</evidence>
<dbReference type="EMBL" id="FMTS01000001">
    <property type="protein sequence ID" value="SCW30404.1"/>
    <property type="molecule type" value="Genomic_DNA"/>
</dbReference>
<dbReference type="PANTHER" id="PTHR36919">
    <property type="entry name" value="BLR1215 PROTEIN"/>
    <property type="match status" value="1"/>
</dbReference>
<reference evidence="4" key="1">
    <citation type="submission" date="2016-10" db="EMBL/GenBank/DDBJ databases">
        <authorList>
            <person name="Varghese N."/>
            <person name="Submissions S."/>
        </authorList>
    </citation>
    <scope>NUCLEOTIDE SEQUENCE [LARGE SCALE GENOMIC DNA]</scope>
    <source>
        <strain evidence="4">CGMCC 1.3431</strain>
    </source>
</reference>
<dbReference type="AlphaFoldDB" id="A0A1G4PDR0"/>
<dbReference type="Proteomes" id="UP000199150">
    <property type="component" value="Unassembled WGS sequence"/>
</dbReference>
<gene>
    <name evidence="3" type="ORF">SAMN02927928_0285</name>
</gene>
<evidence type="ECO:0000313" key="4">
    <source>
        <dbReference type="Proteomes" id="UP000199150"/>
    </source>
</evidence>
<evidence type="ECO:0000259" key="2">
    <source>
        <dbReference type="Pfam" id="PF09917"/>
    </source>
</evidence>
<dbReference type="InterPro" id="IPR019223">
    <property type="entry name" value="DUF2147"/>
</dbReference>
<name>A0A1G4PDR0_9CAUL</name>
<dbReference type="OrthoDB" id="9811671at2"/>
<keyword evidence="4" id="KW-1185">Reference proteome</keyword>
<feature type="chain" id="PRO_5011763355" description="DUF2147 domain-containing protein" evidence="1">
    <location>
        <begin position="22"/>
        <end position="128"/>
    </location>
</feature>
<keyword evidence="1" id="KW-0732">Signal</keyword>
<organism evidence="3 4">
    <name type="scientific">Asticcacaulis taihuensis</name>
    <dbReference type="NCBI Taxonomy" id="260084"/>
    <lineage>
        <taxon>Bacteria</taxon>
        <taxon>Pseudomonadati</taxon>
        <taxon>Pseudomonadota</taxon>
        <taxon>Alphaproteobacteria</taxon>
        <taxon>Caulobacterales</taxon>
        <taxon>Caulobacteraceae</taxon>
        <taxon>Asticcacaulis</taxon>
    </lineage>
</organism>
<dbReference type="RefSeq" id="WP_090642777.1">
    <property type="nucleotide sequence ID" value="NZ_CBCRYE010000001.1"/>
</dbReference>
<feature type="signal peptide" evidence="1">
    <location>
        <begin position="1"/>
        <end position="21"/>
    </location>
</feature>
<dbReference type="Gene3D" id="2.40.128.520">
    <property type="match status" value="1"/>
</dbReference>
<protein>
    <recommendedName>
        <fullName evidence="2">DUF2147 domain-containing protein</fullName>
    </recommendedName>
</protein>
<evidence type="ECO:0000313" key="3">
    <source>
        <dbReference type="EMBL" id="SCW30404.1"/>
    </source>
</evidence>
<sequence length="128" mass="13834">MRLSLSLLLAFSLSIPGTVLAADLSGHWQRSNGQAQIAFAPCAGGQSVGVCGTIAWLSPAVKTKARIGDKVFYDLIPDGANNWKGKAYSPREGKTYAATLNLKGTTLYSRECLLGDRICRSETWTRVR</sequence>